<dbReference type="EMBL" id="NHMK01000031">
    <property type="protein sequence ID" value="OWL93741.1"/>
    <property type="molecule type" value="Genomic_DNA"/>
</dbReference>
<reference evidence="1 2" key="1">
    <citation type="submission" date="2017-05" db="EMBL/GenBank/DDBJ databases">
        <title>De novo genome assembly of Deniococcus indicus strain DR1.</title>
        <authorList>
            <person name="Chauhan D."/>
            <person name="Yennamalli R.M."/>
            <person name="Priyadarshini R."/>
        </authorList>
    </citation>
    <scope>NUCLEOTIDE SEQUENCE [LARGE SCALE GENOMIC DNA]</scope>
    <source>
        <strain evidence="1 2">DR1</strain>
    </source>
</reference>
<dbReference type="Proteomes" id="UP000197208">
    <property type="component" value="Unassembled WGS sequence"/>
</dbReference>
<comment type="caution">
    <text evidence="1">The sequence shown here is derived from an EMBL/GenBank/DDBJ whole genome shotgun (WGS) entry which is preliminary data.</text>
</comment>
<dbReference type="SUPFAM" id="SSF46785">
    <property type="entry name" value="Winged helix' DNA-binding domain"/>
    <property type="match status" value="1"/>
</dbReference>
<accession>A0A246BEV0</accession>
<dbReference type="InterPro" id="IPR036388">
    <property type="entry name" value="WH-like_DNA-bd_sf"/>
</dbReference>
<dbReference type="AlphaFoldDB" id="A0A246BEV0"/>
<gene>
    <name evidence="1" type="ORF">CBQ26_18810</name>
</gene>
<evidence type="ECO:0000313" key="1">
    <source>
        <dbReference type="EMBL" id="OWL93741.1"/>
    </source>
</evidence>
<dbReference type="OrthoDB" id="64658at2"/>
<keyword evidence="2" id="KW-1185">Reference proteome</keyword>
<sequence>MPPAWTRLEYPHAARLALNPAYTDLLRLLMTREWTAAPLAAAAGQALNAAHHRLGRLLEAGLIRVTRLERRRGRPLRHYRAVSDALLIPYHLTSLGSLEALISLHEDAFSDRFRQAVVQAGVPLVRREEDIAVRLYRHAGGVVMDVTPTAEHFDMDDLLRPEAPALTVDWGVLHLTREDAKALQRDLHDLLARYAARGGPHPHLYRVNLAPDTGE</sequence>
<name>A0A246BEV0_9DEIO</name>
<dbReference type="InterPro" id="IPR036390">
    <property type="entry name" value="WH_DNA-bd_sf"/>
</dbReference>
<evidence type="ECO:0000313" key="2">
    <source>
        <dbReference type="Proteomes" id="UP000197208"/>
    </source>
</evidence>
<protein>
    <recommendedName>
        <fullName evidence="3">ArsR family transcriptional regulator</fullName>
    </recommendedName>
</protein>
<proteinExistence type="predicted"/>
<dbReference type="Gene3D" id="1.10.10.10">
    <property type="entry name" value="Winged helix-like DNA-binding domain superfamily/Winged helix DNA-binding domain"/>
    <property type="match status" value="1"/>
</dbReference>
<evidence type="ECO:0008006" key="3">
    <source>
        <dbReference type="Google" id="ProtNLM"/>
    </source>
</evidence>
<organism evidence="1 2">
    <name type="scientific">Deinococcus indicus</name>
    <dbReference type="NCBI Taxonomy" id="223556"/>
    <lineage>
        <taxon>Bacteria</taxon>
        <taxon>Thermotogati</taxon>
        <taxon>Deinococcota</taxon>
        <taxon>Deinococci</taxon>
        <taxon>Deinococcales</taxon>
        <taxon>Deinococcaceae</taxon>
        <taxon>Deinococcus</taxon>
    </lineage>
</organism>
<dbReference type="RefSeq" id="WP_088250160.1">
    <property type="nucleotide sequence ID" value="NZ_BNAM01000018.1"/>
</dbReference>